<feature type="region of interest" description="Disordered" evidence="1">
    <location>
        <begin position="41"/>
        <end position="213"/>
    </location>
</feature>
<reference evidence="2 3" key="1">
    <citation type="submission" date="2022-03" db="EMBL/GenBank/DDBJ databases">
        <authorList>
            <person name="Macdonald S."/>
            <person name="Ahmed S."/>
            <person name="Newling K."/>
        </authorList>
    </citation>
    <scope>NUCLEOTIDE SEQUENCE [LARGE SCALE GENOMIC DNA]</scope>
</reference>
<feature type="region of interest" description="Disordered" evidence="1">
    <location>
        <begin position="305"/>
        <end position="341"/>
    </location>
</feature>
<name>A0ABC8K052_ERUVS</name>
<sequence>MGSRRTVAFNWESKESGGLLGQCIFGEGKSCSAIGVVLNGNNHHQEKGKGHQEFKGKGKGRAYEDQEVHWVRVPERDNKRAYDARSNGRGEERGSRTRGPHRDSHRRYLEERSGSHRGEFSRGGSSRLTARERSPLQGGAKDVPEEGEFERKSHTITAGEVHLRVSLPNENVAGDDTDRPKVFSGMETMDSRLEQTSELGGTGDVTVGDVPMDLDDNKIDLVGNVRSGSEEEDFENLTDGEADDIVNGATDALDDDAAAIQVGTTCKTGLVEREEAKKKGTRKALFKQTGLAVGISNKKFVQAVLSPRKRGNAKSGTRLGDGMKQATDKGTSNPKAGSSKP</sequence>
<dbReference type="EMBL" id="CAKOAT010136932">
    <property type="protein sequence ID" value="CAH8337573.1"/>
    <property type="molecule type" value="Genomic_DNA"/>
</dbReference>
<accession>A0ABC8K052</accession>
<comment type="caution">
    <text evidence="2">The sequence shown here is derived from an EMBL/GenBank/DDBJ whole genome shotgun (WGS) entry which is preliminary data.</text>
</comment>
<evidence type="ECO:0000313" key="2">
    <source>
        <dbReference type="EMBL" id="CAH8337573.1"/>
    </source>
</evidence>
<dbReference type="AlphaFoldDB" id="A0ABC8K052"/>
<gene>
    <name evidence="2" type="ORF">ERUC_LOCUS14590</name>
</gene>
<keyword evidence="3" id="KW-1185">Reference proteome</keyword>
<feature type="compositionally biased region" description="Polar residues" evidence="1">
    <location>
        <begin position="328"/>
        <end position="341"/>
    </location>
</feature>
<protein>
    <submittedName>
        <fullName evidence="2">Uncharacterized protein</fullName>
    </submittedName>
</protein>
<dbReference type="Proteomes" id="UP001642260">
    <property type="component" value="Unassembled WGS sequence"/>
</dbReference>
<feature type="compositionally biased region" description="Basic and acidic residues" evidence="1">
    <location>
        <begin position="43"/>
        <end position="120"/>
    </location>
</feature>
<proteinExistence type="predicted"/>
<evidence type="ECO:0000313" key="3">
    <source>
        <dbReference type="Proteomes" id="UP001642260"/>
    </source>
</evidence>
<evidence type="ECO:0000256" key="1">
    <source>
        <dbReference type="SAM" id="MobiDB-lite"/>
    </source>
</evidence>
<organism evidence="2 3">
    <name type="scientific">Eruca vesicaria subsp. sativa</name>
    <name type="common">Garden rocket</name>
    <name type="synonym">Eruca sativa</name>
    <dbReference type="NCBI Taxonomy" id="29727"/>
    <lineage>
        <taxon>Eukaryota</taxon>
        <taxon>Viridiplantae</taxon>
        <taxon>Streptophyta</taxon>
        <taxon>Embryophyta</taxon>
        <taxon>Tracheophyta</taxon>
        <taxon>Spermatophyta</taxon>
        <taxon>Magnoliopsida</taxon>
        <taxon>eudicotyledons</taxon>
        <taxon>Gunneridae</taxon>
        <taxon>Pentapetalae</taxon>
        <taxon>rosids</taxon>
        <taxon>malvids</taxon>
        <taxon>Brassicales</taxon>
        <taxon>Brassicaceae</taxon>
        <taxon>Brassiceae</taxon>
        <taxon>Eruca</taxon>
    </lineage>
</organism>